<dbReference type="Gene3D" id="1.10.601.10">
    <property type="entry name" value="RNA Polymerase Primary Sigma Factor"/>
    <property type="match status" value="1"/>
</dbReference>
<accession>A0A7S2XUY2</accession>
<dbReference type="GO" id="GO:0016987">
    <property type="term" value="F:sigma factor activity"/>
    <property type="evidence" value="ECO:0007669"/>
    <property type="project" value="UniProtKB-KW"/>
</dbReference>
<dbReference type="InterPro" id="IPR007627">
    <property type="entry name" value="RNA_pol_sigma70_r2"/>
</dbReference>
<dbReference type="Pfam" id="PF04539">
    <property type="entry name" value="Sigma70_r3"/>
    <property type="match status" value="2"/>
</dbReference>
<dbReference type="AlphaFoldDB" id="A0A7S2XUY2"/>
<name>A0A7S2XUY2_9STRA</name>
<protein>
    <recommendedName>
        <fullName evidence="11">RNA polymerase sigma-70 domain-containing protein</fullName>
    </recommendedName>
</protein>
<dbReference type="InterPro" id="IPR050239">
    <property type="entry name" value="Sigma-70_RNA_pol_init_factors"/>
</dbReference>
<evidence type="ECO:0000313" key="10">
    <source>
        <dbReference type="EMBL" id="CAD9857936.1"/>
    </source>
</evidence>
<comment type="similarity">
    <text evidence="1">Belongs to the sigma-70 factor family.</text>
</comment>
<evidence type="ECO:0000259" key="8">
    <source>
        <dbReference type="Pfam" id="PF04542"/>
    </source>
</evidence>
<proteinExistence type="inferred from homology"/>
<evidence type="ECO:0000256" key="1">
    <source>
        <dbReference type="ARBA" id="ARBA00007788"/>
    </source>
</evidence>
<dbReference type="EMBL" id="HBHR01001283">
    <property type="protein sequence ID" value="CAD9857936.1"/>
    <property type="molecule type" value="Transcribed_RNA"/>
</dbReference>
<organism evidence="10">
    <name type="scientific">Fibrocapsa japonica</name>
    <dbReference type="NCBI Taxonomy" id="94617"/>
    <lineage>
        <taxon>Eukaryota</taxon>
        <taxon>Sar</taxon>
        <taxon>Stramenopiles</taxon>
        <taxon>Ochrophyta</taxon>
        <taxon>Raphidophyceae</taxon>
        <taxon>Chattonellales</taxon>
        <taxon>Chattonellaceae</taxon>
        <taxon>Fibrocapsa</taxon>
    </lineage>
</organism>
<dbReference type="PANTHER" id="PTHR30603">
    <property type="entry name" value="RNA POLYMERASE SIGMA FACTOR RPO"/>
    <property type="match status" value="1"/>
</dbReference>
<dbReference type="GO" id="GO:0006352">
    <property type="term" value="P:DNA-templated transcription initiation"/>
    <property type="evidence" value="ECO:0007669"/>
    <property type="project" value="InterPro"/>
</dbReference>
<evidence type="ECO:0000256" key="5">
    <source>
        <dbReference type="ARBA" id="ARBA00023163"/>
    </source>
</evidence>
<evidence type="ECO:0000256" key="4">
    <source>
        <dbReference type="ARBA" id="ARBA00023125"/>
    </source>
</evidence>
<dbReference type="InterPro" id="IPR014284">
    <property type="entry name" value="RNA_pol_sigma-70_dom"/>
</dbReference>
<dbReference type="PANTHER" id="PTHR30603:SF47">
    <property type="entry name" value="RNA POLYMERASE SIGMA FACTOR SIGD, CHLOROPLASTIC"/>
    <property type="match status" value="1"/>
</dbReference>
<dbReference type="InterPro" id="IPR007630">
    <property type="entry name" value="RNA_pol_sigma70_r4"/>
</dbReference>
<reference evidence="10" key="1">
    <citation type="submission" date="2021-01" db="EMBL/GenBank/DDBJ databases">
        <authorList>
            <person name="Corre E."/>
            <person name="Pelletier E."/>
            <person name="Niang G."/>
            <person name="Scheremetjew M."/>
            <person name="Finn R."/>
            <person name="Kale V."/>
            <person name="Holt S."/>
            <person name="Cochrane G."/>
            <person name="Meng A."/>
            <person name="Brown T."/>
            <person name="Cohen L."/>
        </authorList>
    </citation>
    <scope>NUCLEOTIDE SEQUENCE</scope>
    <source>
        <strain evidence="10">CCMP1661</strain>
    </source>
</reference>
<dbReference type="Pfam" id="PF04545">
    <property type="entry name" value="Sigma70_r4"/>
    <property type="match status" value="1"/>
</dbReference>
<evidence type="ECO:0000259" key="9">
    <source>
        <dbReference type="Pfam" id="PF04545"/>
    </source>
</evidence>
<dbReference type="NCBIfam" id="TIGR02937">
    <property type="entry name" value="sigma70-ECF"/>
    <property type="match status" value="1"/>
</dbReference>
<evidence type="ECO:0000259" key="7">
    <source>
        <dbReference type="Pfam" id="PF04539"/>
    </source>
</evidence>
<evidence type="ECO:0000256" key="6">
    <source>
        <dbReference type="SAM" id="MobiDB-lite"/>
    </source>
</evidence>
<feature type="domain" description="RNA polymerase sigma-70 region 2" evidence="8">
    <location>
        <begin position="170"/>
        <end position="239"/>
    </location>
</feature>
<dbReference type="SUPFAM" id="SSF88659">
    <property type="entry name" value="Sigma3 and sigma4 domains of RNA polymerase sigma factors"/>
    <property type="match status" value="2"/>
</dbReference>
<dbReference type="InterPro" id="IPR000943">
    <property type="entry name" value="RNA_pol_sigma70"/>
</dbReference>
<dbReference type="Gene3D" id="1.10.10.10">
    <property type="entry name" value="Winged helix-like DNA-binding domain superfamily/Winged helix DNA-binding domain"/>
    <property type="match status" value="2"/>
</dbReference>
<evidence type="ECO:0000256" key="2">
    <source>
        <dbReference type="ARBA" id="ARBA00023015"/>
    </source>
</evidence>
<dbReference type="GO" id="GO:0003677">
    <property type="term" value="F:DNA binding"/>
    <property type="evidence" value="ECO:0007669"/>
    <property type="project" value="UniProtKB-KW"/>
</dbReference>
<feature type="domain" description="RNA polymerase sigma-70 region 4" evidence="9">
    <location>
        <begin position="347"/>
        <end position="397"/>
    </location>
</feature>
<dbReference type="InterPro" id="IPR036388">
    <property type="entry name" value="WH-like_DNA-bd_sf"/>
</dbReference>
<keyword evidence="2" id="KW-0805">Transcription regulation</keyword>
<dbReference type="Pfam" id="PF04542">
    <property type="entry name" value="Sigma70_r2"/>
    <property type="match status" value="1"/>
</dbReference>
<keyword evidence="3" id="KW-0731">Sigma factor</keyword>
<dbReference type="SUPFAM" id="SSF88946">
    <property type="entry name" value="Sigma2 domain of RNA polymerase sigma factors"/>
    <property type="match status" value="1"/>
</dbReference>
<dbReference type="PRINTS" id="PR00046">
    <property type="entry name" value="SIGMA70FCT"/>
</dbReference>
<keyword evidence="4" id="KW-0238">DNA-binding</keyword>
<gene>
    <name evidence="10" type="ORF">FJAP1339_LOCUS452</name>
</gene>
<dbReference type="InterPro" id="IPR013325">
    <property type="entry name" value="RNA_pol_sigma_r2"/>
</dbReference>
<keyword evidence="5" id="KW-0804">Transcription</keyword>
<dbReference type="InterPro" id="IPR007624">
    <property type="entry name" value="RNA_pol_sigma70_r3"/>
</dbReference>
<feature type="domain" description="RNA polymerase sigma-70 region 3" evidence="7">
    <location>
        <begin position="121"/>
        <end position="158"/>
    </location>
</feature>
<evidence type="ECO:0000256" key="3">
    <source>
        <dbReference type="ARBA" id="ARBA00023082"/>
    </source>
</evidence>
<feature type="domain" description="RNA polymerase sigma-70 region 3" evidence="7">
    <location>
        <begin position="250"/>
        <end position="306"/>
    </location>
</feature>
<evidence type="ECO:0008006" key="11">
    <source>
        <dbReference type="Google" id="ProtNLM"/>
    </source>
</evidence>
<feature type="region of interest" description="Disordered" evidence="6">
    <location>
        <begin position="397"/>
        <end position="421"/>
    </location>
</feature>
<sequence length="421" mass="47903">MASCAENKAYSILNEFAPTSANKLFSCLSRAHFFNVLYVVAVISFVSLNKNFCSAFTFSNNNPKYSCLVPPTRMVAASSTETESPASKVKEPVYKHEYLPRSSSRLLTKTEENDFGELVVKLVEYKSIAEELQKQLCREPTAEEMATHLNMTVQNYQDELILCHEARSTMVEHNMRLVISIAKKYQNLGVSLQDLIQEGAMGLVRATEKFDPKRGFKFSTYAAWWIRHAVVDSVAQSSRTIRLPVHVHNKLYTVRKIRRQISTENGRNPSDAEVANKMGLQVDRLRLYEKASRPILSTETPAVSTNSRSDDKKPVLGDRIVENPRISSSQLAERVLLKRKLCDLIRMLPAEERKVMQLRYGLDGDKPRSVQEIADLSSHSKEWVKNCEHRALRRLRHPHNAQQVRPFVGSSSNSPDKSEYL</sequence>
<dbReference type="InterPro" id="IPR013324">
    <property type="entry name" value="RNA_pol_sigma_r3/r4-like"/>
</dbReference>